<comment type="caution">
    <text evidence="1">The sequence shown here is derived from an EMBL/GenBank/DDBJ whole genome shotgun (WGS) entry which is preliminary data.</text>
</comment>
<organism evidence="1 2">
    <name type="scientific">Paractinoplanes pyxinae</name>
    <dbReference type="NCBI Taxonomy" id="2997416"/>
    <lineage>
        <taxon>Bacteria</taxon>
        <taxon>Bacillati</taxon>
        <taxon>Actinomycetota</taxon>
        <taxon>Actinomycetes</taxon>
        <taxon>Micromonosporales</taxon>
        <taxon>Micromonosporaceae</taxon>
        <taxon>Paractinoplanes</taxon>
    </lineage>
</organism>
<dbReference type="Proteomes" id="UP001151002">
    <property type="component" value="Unassembled WGS sequence"/>
</dbReference>
<gene>
    <name evidence="1" type="ORF">OWR29_26960</name>
</gene>
<sequence length="283" mass="30968">MNYGFWIHGELDRGRLAVALAETLALTPDKVDVGDDGDDDRDWDAPVSCTVTSVAGDLHWHLDVYVGEAVGNQPAEPLAAAWLANRLGTVVAYQALPAPPSAFYLVGPDGTRARARIYEDDDAPVVFRIDAVEQPLAALPGLPVAPIPEVIREYRMPTPVRDRLAERSPAIRDFTMRLGAWESMVARLAEGWAPDGWYPADYYREDLLIRDELAARLGSLPESVRADAAAALAEVDARFTDLTHEDGGRALTSETGPLPAGPSARWWWHRISSPLPWQGTPGR</sequence>
<dbReference type="EMBL" id="JAPNTZ010000009">
    <property type="protein sequence ID" value="MCY1141653.1"/>
    <property type="molecule type" value="Genomic_DNA"/>
</dbReference>
<evidence type="ECO:0000313" key="2">
    <source>
        <dbReference type="Proteomes" id="UP001151002"/>
    </source>
</evidence>
<keyword evidence="2" id="KW-1185">Reference proteome</keyword>
<name>A0ABT4B576_9ACTN</name>
<accession>A0ABT4B576</accession>
<dbReference type="RefSeq" id="WP_267566044.1">
    <property type="nucleotide sequence ID" value="NZ_JAPNTZ010000009.1"/>
</dbReference>
<proteinExistence type="predicted"/>
<reference evidence="1" key="1">
    <citation type="submission" date="2022-11" db="EMBL/GenBank/DDBJ databases">
        <authorList>
            <person name="Somphong A."/>
            <person name="Phongsopitanun W."/>
        </authorList>
    </citation>
    <scope>NUCLEOTIDE SEQUENCE</scope>
    <source>
        <strain evidence="1">Pm04-4</strain>
    </source>
</reference>
<protein>
    <submittedName>
        <fullName evidence="1">Uncharacterized protein</fullName>
    </submittedName>
</protein>
<evidence type="ECO:0000313" key="1">
    <source>
        <dbReference type="EMBL" id="MCY1141653.1"/>
    </source>
</evidence>